<dbReference type="Pfam" id="PF21208">
    <property type="entry name" value="euk_SelB_III"/>
    <property type="match status" value="1"/>
</dbReference>
<evidence type="ECO:0000259" key="1">
    <source>
        <dbReference type="Pfam" id="PF21208"/>
    </source>
</evidence>
<reference evidence="2" key="1">
    <citation type="submission" date="2021-01" db="EMBL/GenBank/DDBJ databases">
        <authorList>
            <consortium name="Genoscope - CEA"/>
            <person name="William W."/>
        </authorList>
    </citation>
    <scope>NUCLEOTIDE SEQUENCE</scope>
</reference>
<evidence type="ECO:0000313" key="3">
    <source>
        <dbReference type="Proteomes" id="UP000692954"/>
    </source>
</evidence>
<dbReference type="AlphaFoldDB" id="A0A8S1RQM5"/>
<comment type="caution">
    <text evidence="2">The sequence shown here is derived from an EMBL/GenBank/DDBJ whole genome shotgun (WGS) entry which is preliminary data.</text>
</comment>
<proteinExistence type="predicted"/>
<dbReference type="Proteomes" id="UP000692954">
    <property type="component" value="Unassembled WGS sequence"/>
</dbReference>
<protein>
    <recommendedName>
        <fullName evidence="1">Selenocysteine-specific elongation factor 3rd domain-containing protein</fullName>
    </recommendedName>
</protein>
<feature type="domain" description="Selenocysteine-specific elongation factor 3rd" evidence="1">
    <location>
        <begin position="2"/>
        <end position="25"/>
    </location>
</feature>
<name>A0A8S1RQM5_9CILI</name>
<gene>
    <name evidence="2" type="ORF">PSON_ATCC_30995.1.T3770001</name>
</gene>
<organism evidence="2 3">
    <name type="scientific">Paramecium sonneborni</name>
    <dbReference type="NCBI Taxonomy" id="65129"/>
    <lineage>
        <taxon>Eukaryota</taxon>
        <taxon>Sar</taxon>
        <taxon>Alveolata</taxon>
        <taxon>Ciliophora</taxon>
        <taxon>Intramacronucleata</taxon>
        <taxon>Oligohymenophorea</taxon>
        <taxon>Peniculida</taxon>
        <taxon>Parameciidae</taxon>
        <taxon>Paramecium</taxon>
    </lineage>
</organism>
<keyword evidence="3" id="KW-1185">Reference proteome</keyword>
<evidence type="ECO:0000313" key="2">
    <source>
        <dbReference type="EMBL" id="CAD8131121.1"/>
    </source>
</evidence>
<dbReference type="InterPro" id="IPR049393">
    <property type="entry name" value="eEFSec_III"/>
</dbReference>
<dbReference type="OrthoDB" id="2067at2759"/>
<accession>A0A8S1RQM5</accession>
<sequence>MNSVVIASKLDTDLEAKICRLGFYGNILHSYTAQQIFNKTTEEYLERKLKMEIQKG</sequence>
<dbReference type="EMBL" id="CAJJDN010000377">
    <property type="protein sequence ID" value="CAD8131121.1"/>
    <property type="molecule type" value="Genomic_DNA"/>
</dbReference>